<dbReference type="InterPro" id="IPR009030">
    <property type="entry name" value="Growth_fac_rcpt_cys_sf"/>
</dbReference>
<feature type="non-terminal residue" evidence="1">
    <location>
        <position position="1"/>
    </location>
</feature>
<organism evidence="1">
    <name type="scientific">Trepomonas sp. PC1</name>
    <dbReference type="NCBI Taxonomy" id="1076344"/>
    <lineage>
        <taxon>Eukaryota</taxon>
        <taxon>Metamonada</taxon>
        <taxon>Diplomonadida</taxon>
        <taxon>Hexamitidae</taxon>
        <taxon>Hexamitinae</taxon>
        <taxon>Trepomonas</taxon>
    </lineage>
</organism>
<evidence type="ECO:0008006" key="2">
    <source>
        <dbReference type="Google" id="ProtNLM"/>
    </source>
</evidence>
<dbReference type="EMBL" id="GDID01003502">
    <property type="protein sequence ID" value="JAP93104.1"/>
    <property type="molecule type" value="Transcribed_RNA"/>
</dbReference>
<name>A0A146KAZ5_9EUKA</name>
<proteinExistence type="predicted"/>
<sequence>FYPNNVFYYDNNTCTCDQNIYFLTNIQDCTQTCPFSQQSMRQIFQDDSKCYCQMSGKSWESNQCECDSMSYLLGGSCIQCPTNSTKIDNICVCESSQFLDYDPSYNLCNCIEDYFLSGNICIQCPTLSTRSVGEPVCQCPTQFILNELKNECVCDVNFISNGISCISCPDGGIRNLENENCSCSSLYVFNNVSITCDCDENTFLDVMCTQCPIGSFRLQHMSNSSCVCDDPLQFWSNGYCQCIVPIPLSSSCSACPIASTYESGTCICPTNYTYDSVSNTCICTINFYNFNAICNSCSDGSTKISQSYVTCICNGYRQIFNSLLNKCECMANYIRIDDRCMQCPVGITRQVNQSMCQCGDLSYIYPENLCVCGINQYFDDQCISCPQNASRIVGTNQQCVCDRVGEIFDTNQCVCDTNYIVSLQQCIECPPNSIKDIDTCVCVSGYIYTSTYNLCICDQNFYLKNQTCVECPTNSFRYFENLTCICIDSMFDFDEKHQQCICKVNYYLLEDQCIICIYGRPIFQQYCVCTIVTLFNPLNGICECKSNYYFDVSCKQCLNSYRLQNESNLSCTCLDPLEKWTNGVCVCKVADPNGGCSSCPEDSIQIGSSCVCSSNYTYDFLSNQCICDINFVYTNAICSSCGDESYRPFQINLTCDCSNFQNSDFNQLLNLCECIENFVRIGDKCFECPNESFRQVGQNECVCSSLYTQYYYQENYCRCQYNTFY</sequence>
<dbReference type="AlphaFoldDB" id="A0A146KAZ5"/>
<evidence type="ECO:0000313" key="1">
    <source>
        <dbReference type="EMBL" id="JAP93104.1"/>
    </source>
</evidence>
<accession>A0A146KAZ5</accession>
<feature type="non-terminal residue" evidence="1">
    <location>
        <position position="725"/>
    </location>
</feature>
<dbReference type="SUPFAM" id="SSF57184">
    <property type="entry name" value="Growth factor receptor domain"/>
    <property type="match status" value="2"/>
</dbReference>
<gene>
    <name evidence="1" type="ORF">TPC1_14734</name>
</gene>
<reference evidence="1" key="1">
    <citation type="submission" date="2015-07" db="EMBL/GenBank/DDBJ databases">
        <title>Adaptation to a free-living lifestyle via gene acquisitions in the diplomonad Trepomonas sp. PC1.</title>
        <authorList>
            <person name="Xu F."/>
            <person name="Jerlstrom-Hultqvist J."/>
            <person name="Kolisko M."/>
            <person name="Simpson A.G.B."/>
            <person name="Roger A.J."/>
            <person name="Svard S.G."/>
            <person name="Andersson J.O."/>
        </authorList>
    </citation>
    <scope>NUCLEOTIDE SEQUENCE</scope>
    <source>
        <strain evidence="1">PC1</strain>
    </source>
</reference>
<protein>
    <recommendedName>
        <fullName evidence="2">Cysteine-rich protein</fullName>
    </recommendedName>
</protein>